<dbReference type="Proteomes" id="UP000683507">
    <property type="component" value="Chromosome"/>
</dbReference>
<dbReference type="AlphaFoldDB" id="A0A916JLH7"/>
<evidence type="ECO:0000313" key="2">
    <source>
        <dbReference type="Proteomes" id="UP000683507"/>
    </source>
</evidence>
<dbReference type="EMBL" id="OU015584">
    <property type="protein sequence ID" value="CAG5079924.1"/>
    <property type="molecule type" value="Genomic_DNA"/>
</dbReference>
<dbReference type="Gene3D" id="2.60.120.260">
    <property type="entry name" value="Galactose-binding domain-like"/>
    <property type="match status" value="1"/>
</dbReference>
<dbReference type="KEGG" id="ptan:CRYO30217_01121"/>
<reference evidence="1" key="1">
    <citation type="submission" date="2021-04" db="EMBL/GenBank/DDBJ databases">
        <authorList>
            <person name="Rodrigo-Torres L."/>
            <person name="Arahal R. D."/>
            <person name="Lucena T."/>
        </authorList>
    </citation>
    <scope>NUCLEOTIDE SEQUENCE</scope>
    <source>
        <strain evidence="1">AS29M-1</strain>
    </source>
</reference>
<gene>
    <name evidence="1" type="ORF">CRYO30217_01121</name>
</gene>
<evidence type="ECO:0008006" key="3">
    <source>
        <dbReference type="Google" id="ProtNLM"/>
    </source>
</evidence>
<sequence>MNKLTIYILILTGAFSFEKAFCQSYLQNGSFEAKTDCPQFWSEKGKDFKGQFWYSPTKATPDLYASCSEQCNNRENWIDAHVETNDDCYAGLILKQKNRDYTEYLQTKLTESLERGEFYKVRMKVYWAEKSRFGPVVPGVLLTSIPIESKKETFITASNVKQAAVDLDTFPKNRWVELEFTYKAAGGEKYLTIGCFDATTGLPEASFGTFDFCYYFFDDISVEPYEINYAKSSSNTGPNVISSFEYLDDVTANHQPENCTCWNCMILSGKVDEQVTTLEEITDFTLNEGQRVDLNRIVFDYESGAMLASSNAELNRLIFILMEQPKAELRFVIYTYPNNPDGGEIAKESALSIYKYLKSKGLKNSFSYIHAEKTNLSQKDGIPRDRNVELYVVNNS</sequence>
<dbReference type="RefSeq" id="WP_258541337.1">
    <property type="nucleotide sequence ID" value="NZ_OU015584.1"/>
</dbReference>
<name>A0A916JLH7_9FLAO</name>
<accession>A0A916JLH7</accession>
<protein>
    <recommendedName>
        <fullName evidence="3">OmpA-like domain-containing protein</fullName>
    </recommendedName>
</protein>
<keyword evidence="2" id="KW-1185">Reference proteome</keyword>
<evidence type="ECO:0000313" key="1">
    <source>
        <dbReference type="EMBL" id="CAG5079924.1"/>
    </source>
</evidence>
<organism evidence="1 2">
    <name type="scientific">Parvicella tangerina</name>
    <dbReference type="NCBI Taxonomy" id="2829795"/>
    <lineage>
        <taxon>Bacteria</taxon>
        <taxon>Pseudomonadati</taxon>
        <taxon>Bacteroidota</taxon>
        <taxon>Flavobacteriia</taxon>
        <taxon>Flavobacteriales</taxon>
        <taxon>Parvicellaceae</taxon>
        <taxon>Parvicella</taxon>
    </lineage>
</organism>
<proteinExistence type="predicted"/>